<evidence type="ECO:0000256" key="1">
    <source>
        <dbReference type="ARBA" id="ARBA00001933"/>
    </source>
</evidence>
<dbReference type="RefSeq" id="WP_318598068.1">
    <property type="nucleotide sequence ID" value="NZ_JAWSTH010000039.1"/>
</dbReference>
<dbReference type="InterPro" id="IPR015424">
    <property type="entry name" value="PyrdxlP-dep_Trfase"/>
</dbReference>
<dbReference type="Pfam" id="PF00202">
    <property type="entry name" value="Aminotran_3"/>
    <property type="match status" value="1"/>
</dbReference>
<comment type="caution">
    <text evidence="4">The sequence shown here is derived from an EMBL/GenBank/DDBJ whole genome shotgun (WGS) entry which is preliminary data.</text>
</comment>
<name>A0ABU4HT93_9ACTN</name>
<evidence type="ECO:0000256" key="3">
    <source>
        <dbReference type="RuleBase" id="RU003560"/>
    </source>
</evidence>
<gene>
    <name evidence="4" type="ORF">R7226_15375</name>
</gene>
<dbReference type="PIRSF" id="PIRSF000521">
    <property type="entry name" value="Transaminase_4ab_Lys_Orn"/>
    <property type="match status" value="1"/>
</dbReference>
<proteinExistence type="inferred from homology"/>
<comment type="cofactor">
    <cofactor evidence="1">
        <name>pyridoxal 5'-phosphate</name>
        <dbReference type="ChEBI" id="CHEBI:597326"/>
    </cofactor>
</comment>
<comment type="similarity">
    <text evidence="3">Belongs to the class-III pyridoxal-phosphate-dependent aminotransferase family.</text>
</comment>
<reference evidence="5" key="1">
    <citation type="submission" date="2023-07" db="EMBL/GenBank/DDBJ databases">
        <title>Conexibacter stalactiti sp. nov., isolated from stalactites in a lava cave and emended description of the genus Conexibacter.</title>
        <authorList>
            <person name="Lee S.D."/>
        </authorList>
    </citation>
    <scope>NUCLEOTIDE SEQUENCE [LARGE SCALE GENOMIC DNA]</scope>
    <source>
        <strain evidence="5">KCTC 39840</strain>
    </source>
</reference>
<dbReference type="PROSITE" id="PS00600">
    <property type="entry name" value="AA_TRANSFER_CLASS_3"/>
    <property type="match status" value="1"/>
</dbReference>
<dbReference type="PANTHER" id="PTHR11986">
    <property type="entry name" value="AMINOTRANSFERASE CLASS III"/>
    <property type="match status" value="1"/>
</dbReference>
<protein>
    <submittedName>
        <fullName evidence="4">Aminotransferase class III-fold pyridoxal phosphate-dependent enzyme</fullName>
    </submittedName>
</protein>
<dbReference type="Gene3D" id="3.40.640.10">
    <property type="entry name" value="Type I PLP-dependent aspartate aminotransferase-like (Major domain)"/>
    <property type="match status" value="1"/>
</dbReference>
<dbReference type="InterPro" id="IPR050103">
    <property type="entry name" value="Class-III_PLP-dep_AT"/>
</dbReference>
<dbReference type="Gene3D" id="3.90.1150.10">
    <property type="entry name" value="Aspartate Aminotransferase, domain 1"/>
    <property type="match status" value="1"/>
</dbReference>
<dbReference type="InterPro" id="IPR015422">
    <property type="entry name" value="PyrdxlP-dep_Trfase_small"/>
</dbReference>
<dbReference type="Proteomes" id="UP001284601">
    <property type="component" value="Unassembled WGS sequence"/>
</dbReference>
<evidence type="ECO:0000313" key="5">
    <source>
        <dbReference type="Proteomes" id="UP001284601"/>
    </source>
</evidence>
<reference evidence="4 5" key="2">
    <citation type="submission" date="2023-10" db="EMBL/GenBank/DDBJ databases">
        <authorList>
            <person name="Han X.F."/>
        </authorList>
    </citation>
    <scope>NUCLEOTIDE SEQUENCE [LARGE SCALE GENOMIC DNA]</scope>
    <source>
        <strain evidence="4 5">KCTC 39840</strain>
    </source>
</reference>
<keyword evidence="4" id="KW-0808">Transferase</keyword>
<dbReference type="SUPFAM" id="SSF53383">
    <property type="entry name" value="PLP-dependent transferases"/>
    <property type="match status" value="1"/>
</dbReference>
<keyword evidence="5" id="KW-1185">Reference proteome</keyword>
<dbReference type="InterPro" id="IPR015421">
    <property type="entry name" value="PyrdxlP-dep_Trfase_major"/>
</dbReference>
<dbReference type="EMBL" id="JAWSTH010000039">
    <property type="protein sequence ID" value="MDW5595730.1"/>
    <property type="molecule type" value="Genomic_DNA"/>
</dbReference>
<dbReference type="GO" id="GO:0008483">
    <property type="term" value="F:transaminase activity"/>
    <property type="evidence" value="ECO:0007669"/>
    <property type="project" value="UniProtKB-KW"/>
</dbReference>
<keyword evidence="2 3" id="KW-0663">Pyridoxal phosphate</keyword>
<dbReference type="CDD" id="cd00610">
    <property type="entry name" value="OAT_like"/>
    <property type="match status" value="1"/>
</dbReference>
<accession>A0ABU4HT93</accession>
<dbReference type="InterPro" id="IPR005814">
    <property type="entry name" value="Aminotrans_3"/>
</dbReference>
<evidence type="ECO:0000256" key="2">
    <source>
        <dbReference type="ARBA" id="ARBA00022898"/>
    </source>
</evidence>
<keyword evidence="4" id="KW-0032">Aminotransferase</keyword>
<organism evidence="4 5">
    <name type="scientific">Conexibacter stalactiti</name>
    <dbReference type="NCBI Taxonomy" id="1940611"/>
    <lineage>
        <taxon>Bacteria</taxon>
        <taxon>Bacillati</taxon>
        <taxon>Actinomycetota</taxon>
        <taxon>Thermoleophilia</taxon>
        <taxon>Solirubrobacterales</taxon>
        <taxon>Conexibacteraceae</taxon>
        <taxon>Conexibacter</taxon>
    </lineage>
</organism>
<sequence length="450" mass="46918">MTPLAGPAAPSIVCEPPGPRSRELLERTRASLYPGTGEGLAPFVAERKEGYTITDVDGNVIFDLASASASVPLGAARPELLEPAFEAMRRYGNEDSHAVASTLMAPLAERLLALAPGMERVDIALNGTEAVEIAIKFMRRATGRSVVIGFMGGYHGESTATASLGAEHHEISGGMRGLGGGFVHVPYPHDYRSPFAPPRAGGSGDATVDFIADHLLFHAVDPREVAGVVIEPLAGSGGVLEPPAAFWPALRALCDRHGWLLCLDEVKTGIGRTGTLLASERIGVEADLICLGKALGGGVMPIGAVLGSERAAGSFADVPTGSTWAWLPGACAAALATLDLIESEQTLANVRALELVARDVLEPLRERHAAVGDVRVRGCFAALELVRDRATRERDGELQEAVAAGALRRGVFGDSSTTSLNLQPSLLMPPAALRTALELVGDALDEAVAA</sequence>
<dbReference type="InterPro" id="IPR049704">
    <property type="entry name" value="Aminotrans_3_PPA_site"/>
</dbReference>
<evidence type="ECO:0000313" key="4">
    <source>
        <dbReference type="EMBL" id="MDW5595730.1"/>
    </source>
</evidence>